<reference evidence="1 2" key="1">
    <citation type="journal article" date="2018" name="Int. J. Syst. Evol. Microbiol.">
        <title>Adhaeribacter swui sp. nov., isolated from wet mud.</title>
        <authorList>
            <person name="Kim D.U."/>
            <person name="Kim K.W."/>
            <person name="Kang M.S."/>
            <person name="Kim J.Y."/>
            <person name="Jang J.H."/>
            <person name="Kim M.K."/>
        </authorList>
    </citation>
    <scope>NUCLEOTIDE SEQUENCE [LARGE SCALE GENOMIC DNA]</scope>
    <source>
        <strain evidence="1 2">KCTC 52873</strain>
    </source>
</reference>
<accession>A0A7G7GBF1</accession>
<gene>
    <name evidence="1" type="ORF">HUW51_17775</name>
</gene>
<dbReference type="Proteomes" id="UP000515237">
    <property type="component" value="Chromosome"/>
</dbReference>
<organism evidence="1 2">
    <name type="scientific">Adhaeribacter swui</name>
    <dbReference type="NCBI Taxonomy" id="2086471"/>
    <lineage>
        <taxon>Bacteria</taxon>
        <taxon>Pseudomonadati</taxon>
        <taxon>Bacteroidota</taxon>
        <taxon>Cytophagia</taxon>
        <taxon>Cytophagales</taxon>
        <taxon>Hymenobacteraceae</taxon>
        <taxon>Adhaeribacter</taxon>
    </lineage>
</organism>
<keyword evidence="2" id="KW-1185">Reference proteome</keyword>
<sequence>MAIESALADLFGSLQVTSRAEIDKVFSITPEGRHLPTIHPYKAASPPHSPARYINFIKCSHAF</sequence>
<evidence type="ECO:0000313" key="1">
    <source>
        <dbReference type="EMBL" id="QNF34485.1"/>
    </source>
</evidence>
<dbReference type="AlphaFoldDB" id="A0A7G7GBF1"/>
<protein>
    <submittedName>
        <fullName evidence="1">Uncharacterized protein</fullName>
    </submittedName>
</protein>
<evidence type="ECO:0000313" key="2">
    <source>
        <dbReference type="Proteomes" id="UP000515237"/>
    </source>
</evidence>
<name>A0A7G7GBF1_9BACT</name>
<dbReference type="EMBL" id="CP055156">
    <property type="protein sequence ID" value="QNF34485.1"/>
    <property type="molecule type" value="Genomic_DNA"/>
</dbReference>
<dbReference type="KEGG" id="aswu:HUW51_17775"/>
<proteinExistence type="predicted"/>